<evidence type="ECO:0000259" key="7">
    <source>
        <dbReference type="Pfam" id="PF00892"/>
    </source>
</evidence>
<feature type="compositionally biased region" description="Basic and acidic residues" evidence="5">
    <location>
        <begin position="297"/>
        <end position="308"/>
    </location>
</feature>
<feature type="region of interest" description="Disordered" evidence="5">
    <location>
        <begin position="286"/>
        <end position="308"/>
    </location>
</feature>
<dbReference type="RefSeq" id="WP_150054649.1">
    <property type="nucleotide sequence ID" value="NZ_VWXT01000563.1"/>
</dbReference>
<evidence type="ECO:0000256" key="5">
    <source>
        <dbReference type="SAM" id="MobiDB-lite"/>
    </source>
</evidence>
<gene>
    <name evidence="8" type="ORF">F3K53_27780</name>
</gene>
<comment type="subcellular location">
    <subcellularLocation>
        <location evidence="1">Membrane</location>
        <topology evidence="1">Multi-pass membrane protein</topology>
    </subcellularLocation>
</comment>
<dbReference type="PANTHER" id="PTHR32322">
    <property type="entry name" value="INNER MEMBRANE TRANSPORTER"/>
    <property type="match status" value="1"/>
</dbReference>
<feature type="domain" description="EamA" evidence="7">
    <location>
        <begin position="6"/>
        <end position="131"/>
    </location>
</feature>
<dbReference type="Proteomes" id="UP000323909">
    <property type="component" value="Unassembled WGS sequence"/>
</dbReference>
<dbReference type="EMBL" id="VWXT01000563">
    <property type="protein sequence ID" value="KAA6170618.1"/>
    <property type="molecule type" value="Genomic_DNA"/>
</dbReference>
<feature type="transmembrane region" description="Helical" evidence="6">
    <location>
        <begin position="205"/>
        <end position="226"/>
    </location>
</feature>
<dbReference type="InterPro" id="IPR000620">
    <property type="entry name" value="EamA_dom"/>
</dbReference>
<evidence type="ECO:0000256" key="1">
    <source>
        <dbReference type="ARBA" id="ARBA00004141"/>
    </source>
</evidence>
<feature type="domain" description="EamA" evidence="7">
    <location>
        <begin position="141"/>
        <end position="278"/>
    </location>
</feature>
<dbReference type="InterPro" id="IPR037185">
    <property type="entry name" value="EmrE-like"/>
</dbReference>
<protein>
    <submittedName>
        <fullName evidence="8">EamA family transporter</fullName>
    </submittedName>
</protein>
<reference evidence="8 9" key="1">
    <citation type="submission" date="2019-09" db="EMBL/GenBank/DDBJ databases">
        <title>Genomic sequencing of 4 copper resistant soil isolates.</title>
        <authorList>
            <person name="Havryliuk O."/>
        </authorList>
    </citation>
    <scope>NUCLEOTIDE SEQUENCE [LARGE SCALE GENOMIC DNA]</scope>
    <source>
        <strain evidence="8 9">UKR4</strain>
    </source>
</reference>
<keyword evidence="4 6" id="KW-0472">Membrane</keyword>
<feature type="transmembrane region" description="Helical" evidence="6">
    <location>
        <begin position="58"/>
        <end position="76"/>
    </location>
</feature>
<evidence type="ECO:0000256" key="4">
    <source>
        <dbReference type="ARBA" id="ARBA00023136"/>
    </source>
</evidence>
<evidence type="ECO:0000313" key="8">
    <source>
        <dbReference type="EMBL" id="KAA6170618.1"/>
    </source>
</evidence>
<feature type="transmembrane region" description="Helical" evidence="6">
    <location>
        <begin position="263"/>
        <end position="281"/>
    </location>
</feature>
<feature type="transmembrane region" description="Helical" evidence="6">
    <location>
        <begin position="115"/>
        <end position="133"/>
    </location>
</feature>
<organism evidence="8 9">
    <name type="scientific">Pseudomonas veronii</name>
    <dbReference type="NCBI Taxonomy" id="76761"/>
    <lineage>
        <taxon>Bacteria</taxon>
        <taxon>Pseudomonadati</taxon>
        <taxon>Pseudomonadota</taxon>
        <taxon>Gammaproteobacteria</taxon>
        <taxon>Pseudomonadales</taxon>
        <taxon>Pseudomonadaceae</taxon>
        <taxon>Pseudomonas</taxon>
    </lineage>
</organism>
<dbReference type="Pfam" id="PF00892">
    <property type="entry name" value="EamA"/>
    <property type="match status" value="2"/>
</dbReference>
<proteinExistence type="predicted"/>
<sequence length="308" mass="33764">MLKKHLALAVLVTLIWGVNFPLTKLGLRSIDPFVLTGIRFALAALPLVFFIARPAVRFRYVAAYGFIFGLGMWGVINYGIQVGVSPGIASLVIQLSVFFTMGWGFVLFGEKLHKVQVLGACLALIGLVGIIWTQQGDRALLGVMLIVLSALAWSIGNVIIKQSGVKEIFSFMVWASLFPPIPLFFMAWWLHGSAPFERLGAHLDLTAAGAILFQVYLATHVAYWGWNSLLKAYPVSTVAPLSLLIPVFGMTSSMLILGERLSTPNLISIAIILVGLAVGLYRRPTPAHGKTRRQRKERSCAERRETTG</sequence>
<comment type="caution">
    <text evidence="8">The sequence shown here is derived from an EMBL/GenBank/DDBJ whole genome shotgun (WGS) entry which is preliminary data.</text>
</comment>
<feature type="transmembrane region" description="Helical" evidence="6">
    <location>
        <begin position="139"/>
        <end position="159"/>
    </location>
</feature>
<evidence type="ECO:0000256" key="3">
    <source>
        <dbReference type="ARBA" id="ARBA00022989"/>
    </source>
</evidence>
<dbReference type="AlphaFoldDB" id="A0A5M8ECR7"/>
<feature type="transmembrane region" description="Helical" evidence="6">
    <location>
        <begin position="88"/>
        <end position="108"/>
    </location>
</feature>
<evidence type="ECO:0000256" key="6">
    <source>
        <dbReference type="SAM" id="Phobius"/>
    </source>
</evidence>
<dbReference type="PANTHER" id="PTHR32322:SF9">
    <property type="entry name" value="AMINO-ACID METABOLITE EFFLUX PUMP-RELATED"/>
    <property type="match status" value="1"/>
</dbReference>
<keyword evidence="3 6" id="KW-1133">Transmembrane helix</keyword>
<dbReference type="InterPro" id="IPR050638">
    <property type="entry name" value="AA-Vitamin_Transporters"/>
</dbReference>
<evidence type="ECO:0000256" key="2">
    <source>
        <dbReference type="ARBA" id="ARBA00022692"/>
    </source>
</evidence>
<accession>A0A5M8ECR7</accession>
<feature type="transmembrane region" description="Helical" evidence="6">
    <location>
        <begin position="171"/>
        <end position="190"/>
    </location>
</feature>
<dbReference type="GO" id="GO:0016020">
    <property type="term" value="C:membrane"/>
    <property type="evidence" value="ECO:0007669"/>
    <property type="project" value="UniProtKB-SubCell"/>
</dbReference>
<keyword evidence="2 6" id="KW-0812">Transmembrane</keyword>
<evidence type="ECO:0000313" key="9">
    <source>
        <dbReference type="Proteomes" id="UP000323909"/>
    </source>
</evidence>
<feature type="transmembrane region" description="Helical" evidence="6">
    <location>
        <begin position="33"/>
        <end position="51"/>
    </location>
</feature>
<dbReference type="SUPFAM" id="SSF103481">
    <property type="entry name" value="Multidrug resistance efflux transporter EmrE"/>
    <property type="match status" value="2"/>
</dbReference>
<feature type="transmembrane region" description="Helical" evidence="6">
    <location>
        <begin position="238"/>
        <end position="257"/>
    </location>
</feature>
<name>A0A5M8ECR7_PSEVE</name>